<keyword evidence="4 10" id="KW-1134">Transmembrane beta strand</keyword>
<dbReference type="InterPro" id="IPR036942">
    <property type="entry name" value="Beta-barrel_TonB_sf"/>
</dbReference>
<dbReference type="Proteomes" id="UP000293671">
    <property type="component" value="Unassembled WGS sequence"/>
</dbReference>
<dbReference type="CDD" id="cd01347">
    <property type="entry name" value="ligand_gated_channel"/>
    <property type="match status" value="1"/>
</dbReference>
<protein>
    <submittedName>
        <fullName evidence="15">Iron complex outermembrane receptor protein</fullName>
    </submittedName>
</protein>
<dbReference type="InterPro" id="IPR012910">
    <property type="entry name" value="Plug_dom"/>
</dbReference>
<evidence type="ECO:0000259" key="13">
    <source>
        <dbReference type="Pfam" id="PF00593"/>
    </source>
</evidence>
<evidence type="ECO:0000256" key="11">
    <source>
        <dbReference type="RuleBase" id="RU003357"/>
    </source>
</evidence>
<proteinExistence type="inferred from homology"/>
<evidence type="ECO:0000256" key="3">
    <source>
        <dbReference type="ARBA" id="ARBA00022448"/>
    </source>
</evidence>
<dbReference type="OrthoDB" id="8530571at2"/>
<dbReference type="Gene3D" id="2.170.130.10">
    <property type="entry name" value="TonB-dependent receptor, plug domain"/>
    <property type="match status" value="1"/>
</dbReference>
<reference evidence="15 16" key="1">
    <citation type="submission" date="2019-02" db="EMBL/GenBank/DDBJ databases">
        <title>Genomic Encyclopedia of Type Strains, Phase IV (KMG-IV): sequencing the most valuable type-strain genomes for metagenomic binning, comparative biology and taxonomic classification.</title>
        <authorList>
            <person name="Goeker M."/>
        </authorList>
    </citation>
    <scope>NUCLEOTIDE SEQUENCE [LARGE SCALE GENOMIC DNA]</scope>
    <source>
        <strain evidence="15 16">DSM 19570</strain>
    </source>
</reference>
<feature type="domain" description="TonB-dependent receptor-like beta-barrel" evidence="13">
    <location>
        <begin position="373"/>
        <end position="859"/>
    </location>
</feature>
<keyword evidence="8 15" id="KW-0675">Receptor</keyword>
<dbReference type="InterPro" id="IPR000531">
    <property type="entry name" value="Beta-barrel_TonB"/>
</dbReference>
<keyword evidence="12" id="KW-0732">Signal</keyword>
<evidence type="ECO:0000313" key="15">
    <source>
        <dbReference type="EMBL" id="RZT98226.1"/>
    </source>
</evidence>
<feature type="chain" id="PRO_5020752200" evidence="12">
    <location>
        <begin position="29"/>
        <end position="897"/>
    </location>
</feature>
<evidence type="ECO:0000313" key="16">
    <source>
        <dbReference type="Proteomes" id="UP000293671"/>
    </source>
</evidence>
<comment type="caution">
    <text evidence="15">The sequence shown here is derived from an EMBL/GenBank/DDBJ whole genome shotgun (WGS) entry which is preliminary data.</text>
</comment>
<dbReference type="InterPro" id="IPR039426">
    <property type="entry name" value="TonB-dep_rcpt-like"/>
</dbReference>
<evidence type="ECO:0000256" key="10">
    <source>
        <dbReference type="PROSITE-ProRule" id="PRU01360"/>
    </source>
</evidence>
<dbReference type="EMBL" id="SHKP01000006">
    <property type="protein sequence ID" value="RZT98226.1"/>
    <property type="molecule type" value="Genomic_DNA"/>
</dbReference>
<dbReference type="SUPFAM" id="SSF56935">
    <property type="entry name" value="Porins"/>
    <property type="match status" value="1"/>
</dbReference>
<keyword evidence="7 10" id="KW-0472">Membrane</keyword>
<dbReference type="AlphaFoldDB" id="A0A4Q7VP82"/>
<dbReference type="RefSeq" id="WP_130432763.1">
    <property type="nucleotide sequence ID" value="NZ_SHKP01000006.1"/>
</dbReference>
<dbReference type="GO" id="GO:0009279">
    <property type="term" value="C:cell outer membrane"/>
    <property type="evidence" value="ECO:0007669"/>
    <property type="project" value="UniProtKB-SubCell"/>
</dbReference>
<evidence type="ECO:0000256" key="2">
    <source>
        <dbReference type="ARBA" id="ARBA00009810"/>
    </source>
</evidence>
<keyword evidence="3 10" id="KW-0813">Transport</keyword>
<dbReference type="Pfam" id="PF00593">
    <property type="entry name" value="TonB_dep_Rec_b-barrel"/>
    <property type="match status" value="1"/>
</dbReference>
<feature type="domain" description="TonB-dependent receptor plug" evidence="14">
    <location>
        <begin position="48"/>
        <end position="160"/>
    </location>
</feature>
<comment type="subcellular location">
    <subcellularLocation>
        <location evidence="1 10">Cell outer membrane</location>
        <topology evidence="1 10">Multi-pass membrane protein</topology>
    </subcellularLocation>
</comment>
<evidence type="ECO:0000256" key="12">
    <source>
        <dbReference type="SAM" id="SignalP"/>
    </source>
</evidence>
<evidence type="ECO:0000256" key="8">
    <source>
        <dbReference type="ARBA" id="ARBA00023170"/>
    </source>
</evidence>
<dbReference type="PROSITE" id="PS52016">
    <property type="entry name" value="TONB_DEPENDENT_REC_3"/>
    <property type="match status" value="1"/>
</dbReference>
<keyword evidence="6 11" id="KW-0798">TonB box</keyword>
<evidence type="ECO:0000256" key="5">
    <source>
        <dbReference type="ARBA" id="ARBA00022692"/>
    </source>
</evidence>
<sequence length="897" mass="96779">MFKRTKLAVGIGAVCGGVLLSASTLALAQQQLERVEVTGSAIKRIDAETAVPITIIKVEELKKEGVTTIEQVINRITASQSNQGTSQSVGTSSGGAAFADLRGIGPNKTLILLNGRRIANNAFDSSATDVNMIPFAALERVEVLRDGASALYGTDAIGGVINFITKKSFTGGTMTIGADIPQASGGKAYNANIGYGFGDLDKDRFNLMAVLDYQKQDPIGADQRAFGSTGIIPSRGVFRDSGTTFPATYSQRQAIPPDPVTGATSRTFTANPAAPACDLPLSYPSGTGCRYDFTRWIDLVPESERLSFFGKASAKLGDDHTVALEYFRTSNLNTAVLSPVPQTGLTMTSSSPFFPGNGITPAPTNFTIDPSLPIGVNWRSAAAGGRTGETENVQQRFVGSVEGVVASWDYQAAFFYNENEVIDKLIGGYNNDQMITDGITGGILNPFGPQTAAGTQYLQDAALRGELQTGKGTVYGVDGRVSRELGDWFGSGRPAALALGAEFRKEEFDNVINVAIASQAASTGVDESGTVNGKRDVSAFYGELNLPVTKTLELTAALRHDRYSDFGNTTNPKVGFRWQPSQQVLARGSYSTGFRAPSLYELYAPRTLTFTGNSYDDPVLCPDGADGVNTPNTDPGRDCNQQFLIQRGGNLQLQPEKAKNLTFGIVVEPVADLTLGIDFWWIKITNQITQLPEQLIFNDPVKYAARYQRDANGTLSPDGANPGFVVAPNENLGDLNTNGIDLSANYRLRAAGSTFTFGFNGTYVNEYEYQREIGGDWVQNVGMFVDAGPIFRWQQAININWSSGAWSAGMVHRYKSSYVDENFVDPEFYNHVKSYYTVDIYAGWQPLKGLSLTAGIRNLMDQAPPFSNQAGTFQTGYDPRFTDPAGRTFYARAGYSF</sequence>
<name>A0A4Q7VP82_9BURK</name>
<accession>A0A4Q7VP82</accession>
<dbReference type="Pfam" id="PF07715">
    <property type="entry name" value="Plug"/>
    <property type="match status" value="1"/>
</dbReference>
<evidence type="ECO:0000256" key="7">
    <source>
        <dbReference type="ARBA" id="ARBA00023136"/>
    </source>
</evidence>
<evidence type="ECO:0000256" key="6">
    <source>
        <dbReference type="ARBA" id="ARBA00023077"/>
    </source>
</evidence>
<gene>
    <name evidence="15" type="ORF">EV670_2637</name>
</gene>
<dbReference type="Gene3D" id="2.40.170.20">
    <property type="entry name" value="TonB-dependent receptor, beta-barrel domain"/>
    <property type="match status" value="1"/>
</dbReference>
<dbReference type="InterPro" id="IPR037066">
    <property type="entry name" value="Plug_dom_sf"/>
</dbReference>
<dbReference type="PANTHER" id="PTHR47234">
    <property type="match status" value="1"/>
</dbReference>
<keyword evidence="5 10" id="KW-0812">Transmembrane</keyword>
<keyword evidence="9 10" id="KW-0998">Cell outer membrane</keyword>
<comment type="similarity">
    <text evidence="2 10 11">Belongs to the TonB-dependent receptor family.</text>
</comment>
<feature type="signal peptide" evidence="12">
    <location>
        <begin position="1"/>
        <end position="28"/>
    </location>
</feature>
<evidence type="ECO:0000256" key="1">
    <source>
        <dbReference type="ARBA" id="ARBA00004571"/>
    </source>
</evidence>
<organism evidence="15 16">
    <name type="scientific">Rivibacter subsaxonicus</name>
    <dbReference type="NCBI Taxonomy" id="457575"/>
    <lineage>
        <taxon>Bacteria</taxon>
        <taxon>Pseudomonadati</taxon>
        <taxon>Pseudomonadota</taxon>
        <taxon>Betaproteobacteria</taxon>
        <taxon>Burkholderiales</taxon>
        <taxon>Rivibacter</taxon>
    </lineage>
</organism>
<keyword evidence="16" id="KW-1185">Reference proteome</keyword>
<evidence type="ECO:0000259" key="14">
    <source>
        <dbReference type="Pfam" id="PF07715"/>
    </source>
</evidence>
<dbReference type="PANTHER" id="PTHR47234:SF2">
    <property type="entry name" value="TONB-DEPENDENT RECEPTOR"/>
    <property type="match status" value="1"/>
</dbReference>
<evidence type="ECO:0000256" key="9">
    <source>
        <dbReference type="ARBA" id="ARBA00023237"/>
    </source>
</evidence>
<evidence type="ECO:0000256" key="4">
    <source>
        <dbReference type="ARBA" id="ARBA00022452"/>
    </source>
</evidence>